<feature type="domain" description="C5a peptidase/Subtilisin-like protease SBT2-like Fn3-like" evidence="13">
    <location>
        <begin position="604"/>
        <end position="716"/>
    </location>
</feature>
<dbReference type="InterPro" id="IPR010435">
    <property type="entry name" value="C5a/SBT2-like_Fn3"/>
</dbReference>
<evidence type="ECO:0000259" key="13">
    <source>
        <dbReference type="Pfam" id="PF06280"/>
    </source>
</evidence>
<dbReference type="CDD" id="cd07489">
    <property type="entry name" value="Peptidases_S8_5"/>
    <property type="match status" value="1"/>
</dbReference>
<evidence type="ECO:0000313" key="15">
    <source>
        <dbReference type="Proteomes" id="UP001562357"/>
    </source>
</evidence>
<evidence type="ECO:0000256" key="5">
    <source>
        <dbReference type="ARBA" id="ARBA00022729"/>
    </source>
</evidence>
<evidence type="ECO:0000256" key="4">
    <source>
        <dbReference type="ARBA" id="ARBA00022670"/>
    </source>
</evidence>
<dbReference type="PANTHER" id="PTHR43806:SF66">
    <property type="entry name" value="SERIN ENDOPEPTIDASE"/>
    <property type="match status" value="1"/>
</dbReference>
<evidence type="ECO:0000256" key="2">
    <source>
        <dbReference type="ARBA" id="ARBA00022512"/>
    </source>
</evidence>
<evidence type="ECO:0000259" key="11">
    <source>
        <dbReference type="Pfam" id="PF00082"/>
    </source>
</evidence>
<dbReference type="PRINTS" id="PR00723">
    <property type="entry name" value="SUBTILISIN"/>
</dbReference>
<dbReference type="InterPro" id="IPR000209">
    <property type="entry name" value="Peptidase_S8/S53_dom"/>
</dbReference>
<organism evidence="14 15">
    <name type="scientific">Epichloe bromicola</name>
    <dbReference type="NCBI Taxonomy" id="79588"/>
    <lineage>
        <taxon>Eukaryota</taxon>
        <taxon>Fungi</taxon>
        <taxon>Dikarya</taxon>
        <taxon>Ascomycota</taxon>
        <taxon>Pezizomycotina</taxon>
        <taxon>Sordariomycetes</taxon>
        <taxon>Hypocreomycetidae</taxon>
        <taxon>Hypocreales</taxon>
        <taxon>Clavicipitaceae</taxon>
        <taxon>Epichloe</taxon>
    </lineage>
</organism>
<feature type="active site" description="Charge relay system" evidence="8">
    <location>
        <position position="152"/>
    </location>
</feature>
<evidence type="ECO:0000256" key="6">
    <source>
        <dbReference type="ARBA" id="ARBA00022801"/>
    </source>
</evidence>
<dbReference type="SUPFAM" id="SSF52743">
    <property type="entry name" value="Subtilisin-like"/>
    <property type="match status" value="1"/>
</dbReference>
<sequence length="829" mass="88307">MVRSTILASLIAAASAVLGAVNSIPGRYLVEFEDGHDESSIIKALDGGATTRVKLDYKLFKGVSLHIHDIGNAEEKAKKIAEMPSVRNIWKIKHIRIPNHGHNRVVGTPEGHKRAAQDNKAADTFLPHVMTQVDRLRAKGLTGEGVKVAFLDSGVDYTHSALGKGCFGKPHCLVSFGTDLVGDAFTGFNDPVPDNDPMDCSGHGTNTAGIIAAQKNPFGFTGAAPGVKLGAYRVFGCSGTTTTDVIISAYNKAFEDGANIISASIEAANGWSEDAWAVVASRIVEKGVPCTVAAGNHGDRGLFYVSSPAGAKKVTAVASYNSVLTPIASFHSKYSIDGGSEVDFTYTPGENSAWDVSMPVYATSLDATIANDACAPLPGNTPDLSKYIVLVRRGTCIFPQKAHNIAAKGAKYILFYNNVAGTYEPSLGDATSSFKVAGLVTREVGESWVKRLKAGSRITLHVTDPHKAKIDFSYHNYNETGGAVSSYTSWGPTWDMDLKPQIGAAGADILTTSPVAQGSYAVVSGTSRSCPLVAAIIALVAQARGTLEPELINDLLSATAKPQLFNDGTKFYSKLAPAAQQGGGMVQAYDAAYTTSLLYPSSLSFNDSDHFAANLNFAISNRGKKSVTYKLGHVSAMTMYTLEKDSVYPMAFPNEAVDAQATLAFSRYSVTLAPGNRASIRVSPKAPRGLDARRLPLWSGYITVNGTDGSALSLPYQGLVGSLHSATVLIPDQSWVTSSSDTEASPPKHLTTEFMGVKTIGQPFGLDGFWNPRGNSSCTWDGQLESGSYAPAGKYKFVTRALKIWGDARKKKDWDTASTQSFYLEYKKK</sequence>
<keyword evidence="7 8" id="KW-0720">Serine protease</keyword>
<dbReference type="PROSITE" id="PS00138">
    <property type="entry name" value="SUBTILASE_SER"/>
    <property type="match status" value="1"/>
</dbReference>
<evidence type="ECO:0000259" key="12">
    <source>
        <dbReference type="Pfam" id="PF02225"/>
    </source>
</evidence>
<dbReference type="EMBL" id="BAAFGZ010000107">
    <property type="protein sequence ID" value="GAB0135051.1"/>
    <property type="molecule type" value="Genomic_DNA"/>
</dbReference>
<dbReference type="InterPro" id="IPR003137">
    <property type="entry name" value="PA_domain"/>
</dbReference>
<dbReference type="InterPro" id="IPR050131">
    <property type="entry name" value="Peptidase_S8_subtilisin-like"/>
</dbReference>
<dbReference type="CDD" id="cd02124">
    <property type="entry name" value="PA_PoS1_like"/>
    <property type="match status" value="1"/>
</dbReference>
<evidence type="ECO:0000256" key="3">
    <source>
        <dbReference type="ARBA" id="ARBA00022525"/>
    </source>
</evidence>
<keyword evidence="15" id="KW-1185">Reference proteome</keyword>
<accession>A0ABQ0CNP3</accession>
<evidence type="ECO:0000256" key="8">
    <source>
        <dbReference type="PROSITE-ProRule" id="PRU01240"/>
    </source>
</evidence>
<reference evidence="15" key="1">
    <citation type="submission" date="2024-06" db="EMBL/GenBank/DDBJ databases">
        <title>Draft Genome Sequences of Epichloe bromicola Strains Isolated from Elymus ciliaris.</title>
        <authorList>
            <consortium name="Epichloe bromicola genome sequencing consortium"/>
            <person name="Miura A."/>
            <person name="Imano S."/>
            <person name="Ashida A."/>
            <person name="Sato I."/>
            <person name="Chiba S."/>
            <person name="Tanaka A."/>
            <person name="Camagna M."/>
            <person name="Takemoto D."/>
        </authorList>
    </citation>
    <scope>NUCLEOTIDE SEQUENCE [LARGE SCALE GENOMIC DNA]</scope>
    <source>
        <strain evidence="15">DP</strain>
    </source>
</reference>
<evidence type="ECO:0000256" key="9">
    <source>
        <dbReference type="RuleBase" id="RU003355"/>
    </source>
</evidence>
<dbReference type="PROSITE" id="PS00136">
    <property type="entry name" value="SUBTILASE_ASP"/>
    <property type="match status" value="1"/>
</dbReference>
<dbReference type="Proteomes" id="UP001562357">
    <property type="component" value="Unassembled WGS sequence"/>
</dbReference>
<dbReference type="SUPFAM" id="SSF52025">
    <property type="entry name" value="PA domain"/>
    <property type="match status" value="1"/>
</dbReference>
<dbReference type="InterPro" id="IPR015500">
    <property type="entry name" value="Peptidase_S8_subtilisin-rel"/>
</dbReference>
<dbReference type="Gene3D" id="3.40.50.200">
    <property type="entry name" value="Peptidase S8/S53 domain"/>
    <property type="match status" value="1"/>
</dbReference>
<dbReference type="InterPro" id="IPR036852">
    <property type="entry name" value="Peptidase_S8/S53_dom_sf"/>
</dbReference>
<keyword evidence="4 8" id="KW-0645">Protease</keyword>
<feature type="chain" id="PRO_5046969009" description="Subtilisin-like protease" evidence="10">
    <location>
        <begin position="17"/>
        <end position="829"/>
    </location>
</feature>
<dbReference type="InterPro" id="IPR023827">
    <property type="entry name" value="Peptidase_S8_Asp-AS"/>
</dbReference>
<feature type="active site" description="Charge relay system" evidence="8">
    <location>
        <position position="203"/>
    </location>
</feature>
<evidence type="ECO:0000313" key="14">
    <source>
        <dbReference type="EMBL" id="GAB0135051.1"/>
    </source>
</evidence>
<dbReference type="Gene3D" id="3.50.30.30">
    <property type="match status" value="1"/>
</dbReference>
<feature type="active site" description="Charge relay system" evidence="8">
    <location>
        <position position="527"/>
    </location>
</feature>
<dbReference type="PANTHER" id="PTHR43806">
    <property type="entry name" value="PEPTIDASE S8"/>
    <property type="match status" value="1"/>
</dbReference>
<keyword evidence="3" id="KW-0964">Secreted</keyword>
<gene>
    <name evidence="14" type="primary">g3403</name>
    <name evidence="14" type="ORF">EsDP_00003403</name>
</gene>
<dbReference type="Pfam" id="PF00082">
    <property type="entry name" value="Peptidase_S8"/>
    <property type="match status" value="1"/>
</dbReference>
<feature type="signal peptide" evidence="10">
    <location>
        <begin position="1"/>
        <end position="16"/>
    </location>
</feature>
<evidence type="ECO:0000256" key="1">
    <source>
        <dbReference type="ARBA" id="ARBA00011073"/>
    </source>
</evidence>
<name>A0ABQ0CNP3_9HYPO</name>
<evidence type="ECO:0008006" key="16">
    <source>
        <dbReference type="Google" id="ProtNLM"/>
    </source>
</evidence>
<evidence type="ECO:0000256" key="10">
    <source>
        <dbReference type="SAM" id="SignalP"/>
    </source>
</evidence>
<dbReference type="PROSITE" id="PS51892">
    <property type="entry name" value="SUBTILASE"/>
    <property type="match status" value="1"/>
</dbReference>
<dbReference type="Pfam" id="PF02225">
    <property type="entry name" value="PA"/>
    <property type="match status" value="1"/>
</dbReference>
<keyword evidence="5 10" id="KW-0732">Signal</keyword>
<feature type="domain" description="PA" evidence="12">
    <location>
        <begin position="367"/>
        <end position="447"/>
    </location>
</feature>
<protein>
    <recommendedName>
        <fullName evidence="16">Subtilisin-like protease</fullName>
    </recommendedName>
</protein>
<dbReference type="InterPro" id="IPR046450">
    <property type="entry name" value="PA_dom_sf"/>
</dbReference>
<dbReference type="Pfam" id="PF06280">
    <property type="entry name" value="fn3_5"/>
    <property type="match status" value="1"/>
</dbReference>
<dbReference type="InterPro" id="IPR023828">
    <property type="entry name" value="Peptidase_S8_Ser-AS"/>
</dbReference>
<keyword evidence="2" id="KW-0134">Cell wall</keyword>
<comment type="caution">
    <text evidence="14">The sequence shown here is derived from an EMBL/GenBank/DDBJ whole genome shotgun (WGS) entry which is preliminary data.</text>
</comment>
<comment type="similarity">
    <text evidence="1 8 9">Belongs to the peptidase S8 family.</text>
</comment>
<proteinExistence type="inferred from homology"/>
<evidence type="ECO:0000256" key="7">
    <source>
        <dbReference type="ARBA" id="ARBA00022825"/>
    </source>
</evidence>
<dbReference type="InterPro" id="IPR034187">
    <property type="entry name" value="Peptidases_S8_5"/>
</dbReference>
<keyword evidence="6 8" id="KW-0378">Hydrolase</keyword>
<feature type="domain" description="Peptidase S8/S53" evidence="11">
    <location>
        <begin position="143"/>
        <end position="562"/>
    </location>
</feature>